<evidence type="ECO:0000256" key="1">
    <source>
        <dbReference type="ARBA" id="ARBA00022729"/>
    </source>
</evidence>
<proteinExistence type="predicted"/>
<dbReference type="InterPro" id="IPR011098">
    <property type="entry name" value="G5_dom"/>
</dbReference>
<dbReference type="PANTHER" id="PTHR39160">
    <property type="entry name" value="CELL WALL-BINDING PROTEIN YOCH"/>
    <property type="match status" value="1"/>
</dbReference>
<dbReference type="EMBL" id="JBCITM010000005">
    <property type="protein sequence ID" value="MEN1760172.1"/>
    <property type="molecule type" value="Genomic_DNA"/>
</dbReference>
<dbReference type="InterPro" id="IPR010611">
    <property type="entry name" value="3D_dom"/>
</dbReference>
<evidence type="ECO:0000313" key="3">
    <source>
        <dbReference type="EMBL" id="MEN1760172.1"/>
    </source>
</evidence>
<dbReference type="Gene3D" id="2.20.230.10">
    <property type="entry name" value="Resuscitation-promoting factor rpfb"/>
    <property type="match status" value="1"/>
</dbReference>
<dbReference type="SMART" id="SM01208">
    <property type="entry name" value="G5"/>
    <property type="match status" value="1"/>
</dbReference>
<dbReference type="SUPFAM" id="SSF50685">
    <property type="entry name" value="Barwin-like endoglucanases"/>
    <property type="match status" value="1"/>
</dbReference>
<dbReference type="InterPro" id="IPR036908">
    <property type="entry name" value="RlpA-like_sf"/>
</dbReference>
<reference evidence="3 4" key="1">
    <citation type="submission" date="2024-04" db="EMBL/GenBank/DDBJ databases">
        <title>Genome sequencing and metabolic network reconstruction of aminoacids and betaine degradation by Anoxynatronum sibiricum.</title>
        <authorList>
            <person name="Detkova E.N."/>
            <person name="Boltjanskaja Y.V."/>
            <person name="Mardanov A.V."/>
            <person name="Kevbrin V."/>
        </authorList>
    </citation>
    <scope>NUCLEOTIDE SEQUENCE [LARGE SCALE GENOMIC DNA]</scope>
    <source>
        <strain evidence="3 4">Z-7981</strain>
    </source>
</reference>
<name>A0ABU9VSR8_9CLOT</name>
<dbReference type="Pfam" id="PF06725">
    <property type="entry name" value="3D"/>
    <property type="match status" value="1"/>
</dbReference>
<dbReference type="Gene3D" id="2.40.40.10">
    <property type="entry name" value="RlpA-like domain"/>
    <property type="match status" value="1"/>
</dbReference>
<dbReference type="InterPro" id="IPR051933">
    <property type="entry name" value="Resuscitation_pf_RpfB"/>
</dbReference>
<dbReference type="PROSITE" id="PS51109">
    <property type="entry name" value="G5"/>
    <property type="match status" value="1"/>
</dbReference>
<evidence type="ECO:0000313" key="4">
    <source>
        <dbReference type="Proteomes" id="UP001407405"/>
    </source>
</evidence>
<feature type="domain" description="G5" evidence="2">
    <location>
        <begin position="137"/>
        <end position="217"/>
    </location>
</feature>
<keyword evidence="1" id="KW-0732">Signal</keyword>
<comment type="caution">
    <text evidence="3">The sequence shown here is derived from an EMBL/GenBank/DDBJ whole genome shotgun (WGS) entry which is preliminary data.</text>
</comment>
<dbReference type="PANTHER" id="PTHR39160:SF4">
    <property type="entry name" value="RESUSCITATION-PROMOTING FACTOR RPFB"/>
    <property type="match status" value="1"/>
</dbReference>
<evidence type="ECO:0000259" key="2">
    <source>
        <dbReference type="PROSITE" id="PS51109"/>
    </source>
</evidence>
<accession>A0ABU9VSR8</accession>
<organism evidence="3 4">
    <name type="scientific">Anoxynatronum sibiricum</name>
    <dbReference type="NCBI Taxonomy" id="210623"/>
    <lineage>
        <taxon>Bacteria</taxon>
        <taxon>Bacillati</taxon>
        <taxon>Bacillota</taxon>
        <taxon>Clostridia</taxon>
        <taxon>Eubacteriales</taxon>
        <taxon>Clostridiaceae</taxon>
        <taxon>Anoxynatronum</taxon>
    </lineage>
</organism>
<dbReference type="Pfam" id="PF03990">
    <property type="entry name" value="DUF348"/>
    <property type="match status" value="2"/>
</dbReference>
<sequence length="339" mass="37750">MKKQIGLLIPMIIGMMLITAFGIPQDKTVVIDAGSEQFTLKTRVETVRELLDETDLILAEYDYVTPGPEDIIENGMIITIRSATPVWLQADGTEERMMTTENTVQGLLQSAGIQLGEYDQVEPAMMTLLKPETRVVVTRVQKEYYYETVEIPPQQITRFTDELPVDETRLVQEGEAGLTLARRARITKDGQPAGEELVSTEVLRPAMDHVEEQGRERLLITGDGDLIRYKEVYTMTATAYDAGYYSTGKNPGDPGYGITRSGTRVRPGVVAVDPRVIPLGSTLYVESLGRSSSYGVSYAEDTGGAIRGNRIDLYYESRSEALRFGRQSVRVYVLEDDLN</sequence>
<dbReference type="CDD" id="cd14667">
    <property type="entry name" value="3D_containing_proteins"/>
    <property type="match status" value="1"/>
</dbReference>
<dbReference type="Proteomes" id="UP001407405">
    <property type="component" value="Unassembled WGS sequence"/>
</dbReference>
<keyword evidence="4" id="KW-1185">Reference proteome</keyword>
<dbReference type="InterPro" id="IPR007137">
    <property type="entry name" value="DUF348"/>
</dbReference>
<gene>
    <name evidence="3" type="ORF">AAIG11_06800</name>
</gene>
<dbReference type="InterPro" id="IPR059180">
    <property type="entry name" value="3D_YorM"/>
</dbReference>
<dbReference type="RefSeq" id="WP_343185492.1">
    <property type="nucleotide sequence ID" value="NZ_JBCITM010000005.1"/>
</dbReference>
<dbReference type="Pfam" id="PF07501">
    <property type="entry name" value="G5"/>
    <property type="match status" value="1"/>
</dbReference>
<protein>
    <submittedName>
        <fullName evidence="3">3D domain-containing protein</fullName>
    </submittedName>
</protein>